<dbReference type="Proteomes" id="UP001300261">
    <property type="component" value="Unassembled WGS sequence"/>
</dbReference>
<proteinExistence type="predicted"/>
<dbReference type="Gene3D" id="3.30.1580.10">
    <property type="entry name" value="Head-to-tail joining protein W"/>
    <property type="match status" value="1"/>
</dbReference>
<evidence type="ECO:0000313" key="1">
    <source>
        <dbReference type="EMBL" id="MCX2722604.1"/>
    </source>
</evidence>
<protein>
    <submittedName>
        <fullName evidence="1">Uncharacterized protein</fullName>
    </submittedName>
</protein>
<dbReference type="EMBL" id="JAPEVI010000003">
    <property type="protein sequence ID" value="MCX2722604.1"/>
    <property type="molecule type" value="Genomic_DNA"/>
</dbReference>
<accession>A0ABT3R050</accession>
<organism evidence="1 2">
    <name type="scientific">Roseibium salinum</name>
    <dbReference type="NCBI Taxonomy" id="1604349"/>
    <lineage>
        <taxon>Bacteria</taxon>
        <taxon>Pseudomonadati</taxon>
        <taxon>Pseudomonadota</taxon>
        <taxon>Alphaproteobacteria</taxon>
        <taxon>Hyphomicrobiales</taxon>
        <taxon>Stappiaceae</taxon>
        <taxon>Roseibium</taxon>
    </lineage>
</organism>
<name>A0ABT3R050_9HYPH</name>
<comment type="caution">
    <text evidence="1">The sequence shown here is derived from an EMBL/GenBank/DDBJ whole genome shotgun (WGS) entry which is preliminary data.</text>
</comment>
<dbReference type="RefSeq" id="WP_265962272.1">
    <property type="nucleotide sequence ID" value="NZ_JAPEVI010000003.1"/>
</dbReference>
<sequence length="80" mass="9114">MSSIFDGVDMSNPCLVYPKLEEVLNRLLAGEMVVRARVGEDERQWQQSQIPALQARIRQLKSECARKSGQRPPRRAITFG</sequence>
<evidence type="ECO:0000313" key="2">
    <source>
        <dbReference type="Proteomes" id="UP001300261"/>
    </source>
</evidence>
<keyword evidence="2" id="KW-1185">Reference proteome</keyword>
<reference evidence="1 2" key="1">
    <citation type="journal article" date="2016" name="Int. J. Syst. Evol. Microbiol.">
        <title>Labrenzia salina sp. nov., isolated from the rhizosphere of the halophyte Arthrocnemum macrostachyum.</title>
        <authorList>
            <person name="Camacho M."/>
            <person name="Redondo-Gomez S."/>
            <person name="Rodriguez-Llorente I."/>
            <person name="Rohde M."/>
            <person name="Sproer C."/>
            <person name="Schumann P."/>
            <person name="Klenk H.P."/>
            <person name="Montero-Calasanz M.D.C."/>
        </authorList>
    </citation>
    <scope>NUCLEOTIDE SEQUENCE [LARGE SCALE GENOMIC DNA]</scope>
    <source>
        <strain evidence="1 2">DSM 29163</strain>
    </source>
</reference>
<dbReference type="InterPro" id="IPR036626">
    <property type="entry name" value="GpW_sf"/>
</dbReference>
<gene>
    <name evidence="1" type="ORF">ON753_09430</name>
</gene>